<protein>
    <submittedName>
        <fullName evidence="1">Uncharacterized protein</fullName>
    </submittedName>
</protein>
<accession>A0AAV2ZP95</accession>
<dbReference type="Proteomes" id="UP001181693">
    <property type="component" value="Unassembled WGS sequence"/>
</dbReference>
<dbReference type="EMBL" id="DYDO01000651">
    <property type="protein sequence ID" value="DBA13551.1"/>
    <property type="molecule type" value="Genomic_DNA"/>
</dbReference>
<keyword evidence="2" id="KW-1185">Reference proteome</keyword>
<comment type="caution">
    <text evidence="1">The sequence shown here is derived from an EMBL/GenBank/DDBJ whole genome shotgun (WGS) entry which is preliminary data.</text>
</comment>
<proteinExistence type="predicted"/>
<evidence type="ECO:0000313" key="1">
    <source>
        <dbReference type="EMBL" id="DBA13551.1"/>
    </source>
</evidence>
<dbReference type="AlphaFoldDB" id="A0AAV2ZP95"/>
<name>A0AAV2ZP95_PYXAD</name>
<gene>
    <name evidence="1" type="ORF">GDO54_018633</name>
</gene>
<evidence type="ECO:0000313" key="2">
    <source>
        <dbReference type="Proteomes" id="UP001181693"/>
    </source>
</evidence>
<sequence length="91" mass="10766">MSVVTCCCTCTFHIENIHMLDYCRWKQSFTFVSSNRRLKDEWVLYIHPCSVLWQMENEQIDLAGWIHEQCCTTSLHVRFPSKMSTTACISR</sequence>
<organism evidence="1 2">
    <name type="scientific">Pyxicephalus adspersus</name>
    <name type="common">African bullfrog</name>
    <dbReference type="NCBI Taxonomy" id="30357"/>
    <lineage>
        <taxon>Eukaryota</taxon>
        <taxon>Metazoa</taxon>
        <taxon>Chordata</taxon>
        <taxon>Craniata</taxon>
        <taxon>Vertebrata</taxon>
        <taxon>Euteleostomi</taxon>
        <taxon>Amphibia</taxon>
        <taxon>Batrachia</taxon>
        <taxon>Anura</taxon>
        <taxon>Neobatrachia</taxon>
        <taxon>Ranoidea</taxon>
        <taxon>Pyxicephalidae</taxon>
        <taxon>Pyxicephalinae</taxon>
        <taxon>Pyxicephalus</taxon>
    </lineage>
</organism>
<reference evidence="1" key="1">
    <citation type="thesis" date="2020" institute="ProQuest LLC" country="789 East Eisenhower Parkway, Ann Arbor, MI, USA">
        <title>Comparative Genomics and Chromosome Evolution.</title>
        <authorList>
            <person name="Mudd A.B."/>
        </authorList>
    </citation>
    <scope>NUCLEOTIDE SEQUENCE</scope>
    <source>
        <strain evidence="1">1538</strain>
        <tissue evidence="1">Blood</tissue>
    </source>
</reference>